<organism evidence="12 13">
    <name type="scientific">Plakobranchus ocellatus</name>
    <dbReference type="NCBI Taxonomy" id="259542"/>
    <lineage>
        <taxon>Eukaryota</taxon>
        <taxon>Metazoa</taxon>
        <taxon>Spiralia</taxon>
        <taxon>Lophotrochozoa</taxon>
        <taxon>Mollusca</taxon>
        <taxon>Gastropoda</taxon>
        <taxon>Heterobranchia</taxon>
        <taxon>Euthyneura</taxon>
        <taxon>Panpulmonata</taxon>
        <taxon>Sacoglossa</taxon>
        <taxon>Placobranchoidea</taxon>
        <taxon>Plakobranchidae</taxon>
        <taxon>Plakobranchus</taxon>
    </lineage>
</organism>
<evidence type="ECO:0000256" key="8">
    <source>
        <dbReference type="ARBA" id="ARBA00023224"/>
    </source>
</evidence>
<comment type="subcellular location">
    <subcellularLocation>
        <location evidence="1">Cell membrane</location>
        <topology evidence="1">Multi-pass membrane protein</topology>
    </subcellularLocation>
</comment>
<keyword evidence="2" id="KW-1003">Cell membrane</keyword>
<gene>
    <name evidence="12" type="ORF">PoB_007037900</name>
</gene>
<dbReference type="InterPro" id="IPR000276">
    <property type="entry name" value="GPCR_Rhodpsn"/>
</dbReference>
<comment type="caution">
    <text evidence="12">The sequence shown here is derived from an EMBL/GenBank/DDBJ whole genome shotgun (WGS) entry which is preliminary data.</text>
</comment>
<keyword evidence="7 12" id="KW-0675">Receptor</keyword>
<dbReference type="Proteomes" id="UP000735302">
    <property type="component" value="Unassembled WGS sequence"/>
</dbReference>
<dbReference type="SUPFAM" id="SSF81321">
    <property type="entry name" value="Family A G protein-coupled receptor-like"/>
    <property type="match status" value="1"/>
</dbReference>
<evidence type="ECO:0000256" key="7">
    <source>
        <dbReference type="ARBA" id="ARBA00023170"/>
    </source>
</evidence>
<dbReference type="PROSITE" id="PS50262">
    <property type="entry name" value="G_PROTEIN_RECEP_F1_2"/>
    <property type="match status" value="1"/>
</dbReference>
<feature type="compositionally biased region" description="Low complexity" evidence="9">
    <location>
        <begin position="263"/>
        <end position="284"/>
    </location>
</feature>
<feature type="domain" description="G-protein coupled receptors family 1 profile" evidence="11">
    <location>
        <begin position="76"/>
        <end position="430"/>
    </location>
</feature>
<dbReference type="PANTHER" id="PTHR24230">
    <property type="entry name" value="G-PROTEIN COUPLED RECEPTOR"/>
    <property type="match status" value="1"/>
</dbReference>
<feature type="transmembrane region" description="Helical" evidence="10">
    <location>
        <begin position="176"/>
        <end position="194"/>
    </location>
</feature>
<feature type="compositionally biased region" description="Polar residues" evidence="9">
    <location>
        <begin position="353"/>
        <end position="364"/>
    </location>
</feature>
<evidence type="ECO:0000256" key="4">
    <source>
        <dbReference type="ARBA" id="ARBA00022989"/>
    </source>
</evidence>
<keyword evidence="13" id="KW-1185">Reference proteome</keyword>
<dbReference type="GO" id="GO:0008528">
    <property type="term" value="F:G protein-coupled peptide receptor activity"/>
    <property type="evidence" value="ECO:0007669"/>
    <property type="project" value="TreeGrafter"/>
</dbReference>
<feature type="region of interest" description="Disordered" evidence="9">
    <location>
        <begin position="334"/>
        <end position="367"/>
    </location>
</feature>
<evidence type="ECO:0000256" key="1">
    <source>
        <dbReference type="ARBA" id="ARBA00004651"/>
    </source>
</evidence>
<feature type="transmembrane region" description="Helical" evidence="10">
    <location>
        <begin position="95"/>
        <end position="113"/>
    </location>
</feature>
<dbReference type="InterPro" id="IPR017452">
    <property type="entry name" value="GPCR_Rhodpsn_7TM"/>
</dbReference>
<name>A0AAV4DIM3_9GAST</name>
<sequence length="430" mass="47589">MESTFDLNTASSSPDFFELIFSTTESFNSSSNHTTPLFISERERREYLRRLQEQTTLAMLPAIVFILLLALVGLIGNSLVLYVYTQKLPLNASRYFICVIAAFDLVSNVFLIPGEVYDMLNLWDFDQPMLCRVRLGLNATVTIMSAAILNALAFVRYRKVCVPYGWQVTIRKAIPISFILLVGSVGCGAPYGYIKGRHTRQTPHPGIYGSACSTDDAFIDTNWSLVIPFLFFVLFCFSTMVIVVLYALVVAKVWRQRESLSGVTSAGVGSSSSESGGVTHSSSGATGKSSGNSQEENGAENGINGTKETDRKDFFKDESLCSVKMTKSSEIVVISDTRPQKQEEAKRKETGKNAGSRNSSGSKANENESIKTKVTFKPKNTLIKITWMCVTISVVYIMTFLPYILLSLVANVELLERFNKLDRRCAVSPL</sequence>
<dbReference type="GO" id="GO:0005886">
    <property type="term" value="C:plasma membrane"/>
    <property type="evidence" value="ECO:0007669"/>
    <property type="project" value="UniProtKB-SubCell"/>
</dbReference>
<protein>
    <submittedName>
        <fullName evidence="12">Alpha-2da adrenergic receptor</fullName>
    </submittedName>
</protein>
<evidence type="ECO:0000256" key="10">
    <source>
        <dbReference type="SAM" id="Phobius"/>
    </source>
</evidence>
<keyword evidence="6 10" id="KW-0472">Membrane</keyword>
<reference evidence="12 13" key="1">
    <citation type="journal article" date="2021" name="Elife">
        <title>Chloroplast acquisition without the gene transfer in kleptoplastic sea slugs, Plakobranchus ocellatus.</title>
        <authorList>
            <person name="Maeda T."/>
            <person name="Takahashi S."/>
            <person name="Yoshida T."/>
            <person name="Shimamura S."/>
            <person name="Takaki Y."/>
            <person name="Nagai Y."/>
            <person name="Toyoda A."/>
            <person name="Suzuki Y."/>
            <person name="Arimoto A."/>
            <person name="Ishii H."/>
            <person name="Satoh N."/>
            <person name="Nishiyama T."/>
            <person name="Hasebe M."/>
            <person name="Maruyama T."/>
            <person name="Minagawa J."/>
            <person name="Obokata J."/>
            <person name="Shigenobu S."/>
        </authorList>
    </citation>
    <scope>NUCLEOTIDE SEQUENCE [LARGE SCALE GENOMIC DNA]</scope>
</reference>
<feature type="region of interest" description="Disordered" evidence="9">
    <location>
        <begin position="263"/>
        <end position="309"/>
    </location>
</feature>
<accession>A0AAV4DIM3</accession>
<feature type="compositionally biased region" description="Polar residues" evidence="9">
    <location>
        <begin position="285"/>
        <end position="296"/>
    </location>
</feature>
<evidence type="ECO:0000256" key="3">
    <source>
        <dbReference type="ARBA" id="ARBA00022692"/>
    </source>
</evidence>
<dbReference type="AlphaFoldDB" id="A0AAV4DIM3"/>
<dbReference type="Pfam" id="PF00001">
    <property type="entry name" value="7tm_1"/>
    <property type="match status" value="1"/>
</dbReference>
<proteinExistence type="predicted"/>
<evidence type="ECO:0000259" key="11">
    <source>
        <dbReference type="PROSITE" id="PS50262"/>
    </source>
</evidence>
<dbReference type="EMBL" id="BLXT01007928">
    <property type="protein sequence ID" value="GFO43874.1"/>
    <property type="molecule type" value="Genomic_DNA"/>
</dbReference>
<feature type="transmembrane region" description="Helical" evidence="10">
    <location>
        <begin position="385"/>
        <end position="410"/>
    </location>
</feature>
<feature type="transmembrane region" description="Helical" evidence="10">
    <location>
        <begin position="225"/>
        <end position="249"/>
    </location>
</feature>
<keyword evidence="5" id="KW-0297">G-protein coupled receptor</keyword>
<evidence type="ECO:0000256" key="2">
    <source>
        <dbReference type="ARBA" id="ARBA00022475"/>
    </source>
</evidence>
<keyword evidence="4 10" id="KW-1133">Transmembrane helix</keyword>
<keyword evidence="3 10" id="KW-0812">Transmembrane</keyword>
<evidence type="ECO:0000313" key="12">
    <source>
        <dbReference type="EMBL" id="GFO43874.1"/>
    </source>
</evidence>
<evidence type="ECO:0000256" key="5">
    <source>
        <dbReference type="ARBA" id="ARBA00023040"/>
    </source>
</evidence>
<dbReference type="GO" id="GO:0007218">
    <property type="term" value="P:neuropeptide signaling pathway"/>
    <property type="evidence" value="ECO:0007669"/>
    <property type="project" value="TreeGrafter"/>
</dbReference>
<dbReference type="CDD" id="cd00637">
    <property type="entry name" value="7tm_classA_rhodopsin-like"/>
    <property type="match status" value="1"/>
</dbReference>
<evidence type="ECO:0000313" key="13">
    <source>
        <dbReference type="Proteomes" id="UP000735302"/>
    </source>
</evidence>
<dbReference type="PRINTS" id="PR00237">
    <property type="entry name" value="GPCRRHODOPSN"/>
</dbReference>
<dbReference type="PANTHER" id="PTHR24230:SF158">
    <property type="entry name" value="G-PROTEIN COUPLED RECEPTORS FAMILY 1 PROFILE DOMAIN-CONTAINING PROTEIN"/>
    <property type="match status" value="1"/>
</dbReference>
<feature type="transmembrane region" description="Helical" evidence="10">
    <location>
        <begin position="133"/>
        <end position="155"/>
    </location>
</feature>
<feature type="transmembrane region" description="Helical" evidence="10">
    <location>
        <begin position="58"/>
        <end position="83"/>
    </location>
</feature>
<evidence type="ECO:0000256" key="9">
    <source>
        <dbReference type="SAM" id="MobiDB-lite"/>
    </source>
</evidence>
<evidence type="ECO:0000256" key="6">
    <source>
        <dbReference type="ARBA" id="ARBA00023136"/>
    </source>
</evidence>
<keyword evidence="8" id="KW-0807">Transducer</keyword>
<dbReference type="Gene3D" id="1.20.1070.10">
    <property type="entry name" value="Rhodopsin 7-helix transmembrane proteins"/>
    <property type="match status" value="1"/>
</dbReference>
<feature type="compositionally biased region" description="Basic and acidic residues" evidence="9">
    <location>
        <begin position="338"/>
        <end position="351"/>
    </location>
</feature>